<proteinExistence type="predicted"/>
<dbReference type="EMBL" id="HBGA01042551">
    <property type="protein sequence ID" value="CAD9004379.1"/>
    <property type="molecule type" value="Transcribed_RNA"/>
</dbReference>
<name>A0A7S1I8M8_9EUGL</name>
<evidence type="ECO:0000313" key="1">
    <source>
        <dbReference type="EMBL" id="CAD9004379.1"/>
    </source>
</evidence>
<dbReference type="AlphaFoldDB" id="A0A7S1I8M8"/>
<protein>
    <recommendedName>
        <fullName evidence="2">Nucleotide-diphospho-sugar transferase domain-containing protein</fullName>
    </recommendedName>
</protein>
<organism evidence="1">
    <name type="scientific">Eutreptiella gymnastica</name>
    <dbReference type="NCBI Taxonomy" id="73025"/>
    <lineage>
        <taxon>Eukaryota</taxon>
        <taxon>Discoba</taxon>
        <taxon>Euglenozoa</taxon>
        <taxon>Euglenida</taxon>
        <taxon>Spirocuta</taxon>
        <taxon>Euglenophyceae</taxon>
        <taxon>Eutreptiales</taxon>
        <taxon>Eutreptiaceae</taxon>
        <taxon>Eutreptiella</taxon>
    </lineage>
</organism>
<evidence type="ECO:0008006" key="2">
    <source>
        <dbReference type="Google" id="ProtNLM"/>
    </source>
</evidence>
<dbReference type="Pfam" id="PF20330">
    <property type="entry name" value="DUF6625"/>
    <property type="match status" value="1"/>
</dbReference>
<gene>
    <name evidence="1" type="ORF">EGYM00392_LOCUS15464</name>
</gene>
<accession>A0A7S1I8M8</accession>
<reference evidence="1" key="1">
    <citation type="submission" date="2021-01" db="EMBL/GenBank/DDBJ databases">
        <authorList>
            <person name="Corre E."/>
            <person name="Pelletier E."/>
            <person name="Niang G."/>
            <person name="Scheremetjew M."/>
            <person name="Finn R."/>
            <person name="Kale V."/>
            <person name="Holt S."/>
            <person name="Cochrane G."/>
            <person name="Meng A."/>
            <person name="Brown T."/>
            <person name="Cohen L."/>
        </authorList>
    </citation>
    <scope>NUCLEOTIDE SEQUENCE</scope>
    <source>
        <strain evidence="1">NIES-381</strain>
    </source>
</reference>
<dbReference type="InterPro" id="IPR046733">
    <property type="entry name" value="DUF6625"/>
</dbReference>
<sequence length="340" mass="38649">MQLCCRPRTAAQKVGGSSVMLAETALNELLECQSLTGSNTVAEADFICPLDTSHSAPSIALLITYFGKLPIWFPVTMRTMAANSTVDFYLFVDTNIDHLLPVPANIHFVRMTAEDFRKQASAKLGYHLGQWDTPMKLCDFRSALGHIFEDLLLEKHFDYWGWCDVDLIFGDIRTFLTPNILKSHHIVASTKAHPVHGPFTIMRTGLRYIYKQIPNIQANFMNPKWMALDEGNVRPGENIHDLVKELVEAGKVLAWHQKIAATDRLVSRRLPLNTHLQWKGGKLIKFVPGESPLEIFYYHFQHSKDMVKQTYTFQLPSASYLTLDPDQGFIQAPYRQPSMP</sequence>